<reference evidence="4 5" key="1">
    <citation type="submission" date="2017-12" db="EMBL/GenBank/DDBJ databases">
        <title>Phylogenetic diversity of female urinary microbiome.</title>
        <authorList>
            <person name="Thomas-White K."/>
            <person name="Wolfe A.J."/>
        </authorList>
    </citation>
    <scope>NUCLEOTIDE SEQUENCE [LARGE SCALE GENOMIC DNA]</scope>
    <source>
        <strain evidence="4 5">UMB0250</strain>
    </source>
</reference>
<evidence type="ECO:0000259" key="3">
    <source>
        <dbReference type="PROSITE" id="PS51109"/>
    </source>
</evidence>
<accession>A0A2I1I5S2</accession>
<dbReference type="Pfam" id="PF03990">
    <property type="entry name" value="DUF348"/>
    <property type="match status" value="2"/>
</dbReference>
<comment type="caution">
    <text evidence="4">The sequence shown here is derived from an EMBL/GenBank/DDBJ whole genome shotgun (WGS) entry which is preliminary data.</text>
</comment>
<sequence>MQCPWNHVPWTPVNYSHSTQGATDPVISRSMLSETVLHPTRAFLGGLHPTRKAVVATAWVASATMALVAAGGIMSSRAELTLEVDGVSQPITTWGGSVSSVLARAGVAVGEHDLIQPSLNTVAPDGGTIIVRTAKKYKLTVDGTPTTIWSTASSVQALLAGSTSLGSDVAVAADRRSVRKDMTKIVERLQNITIQADGQHTTVQASPEQHPDDIVAQAGVQLAPNDRLNVSAQPDGSMKINVDRVTRGYVDVDVPVEFSETTQESADLFKGESKITQAGVQGVATQKQWQESVNGTPVVSAVISESVTTAPTAQVRSNGTKEATPQALAIAGIDPKATLETTTDSAGNSITAYTAKLGTISTEDEVNAVIASIESATDRAKARAASAYGVSVASYAAGDPRGIAQELVVSFGWDISEFQCLDKLWTRESHWNSRAENGSSGAYGIPQSLPGSKMASEGDDWRTNPETQIKWGLKYIKGRYQSPCGAWAHSESVGWY</sequence>
<dbReference type="InterPro" id="IPR011098">
    <property type="entry name" value="G5_dom"/>
</dbReference>
<dbReference type="Pfam" id="PF01464">
    <property type="entry name" value="SLT"/>
    <property type="match status" value="1"/>
</dbReference>
<evidence type="ECO:0000256" key="2">
    <source>
        <dbReference type="SAM" id="MobiDB-lite"/>
    </source>
</evidence>
<dbReference type="SMART" id="SM01208">
    <property type="entry name" value="G5"/>
    <property type="match status" value="1"/>
</dbReference>
<keyword evidence="1" id="KW-0732">Signal</keyword>
<dbReference type="PROSITE" id="PS51109">
    <property type="entry name" value="G5"/>
    <property type="match status" value="1"/>
</dbReference>
<name>A0A2I1I5S2_9ACTO</name>
<dbReference type="InterPro" id="IPR007137">
    <property type="entry name" value="DUF348"/>
</dbReference>
<dbReference type="SUPFAM" id="SSF53955">
    <property type="entry name" value="Lysozyme-like"/>
    <property type="match status" value="1"/>
</dbReference>
<dbReference type="EMBL" id="PKKJ01000003">
    <property type="protein sequence ID" value="PKY66482.1"/>
    <property type="molecule type" value="Genomic_DNA"/>
</dbReference>
<feature type="region of interest" description="Disordered" evidence="2">
    <location>
        <begin position="436"/>
        <end position="461"/>
    </location>
</feature>
<dbReference type="InterPro" id="IPR023346">
    <property type="entry name" value="Lysozyme-like_dom_sf"/>
</dbReference>
<dbReference type="Proteomes" id="UP000234545">
    <property type="component" value="Unassembled WGS sequence"/>
</dbReference>
<dbReference type="AlphaFoldDB" id="A0A2I1I5S2"/>
<dbReference type="Gene3D" id="2.20.230.10">
    <property type="entry name" value="Resuscitation-promoting factor rpfb"/>
    <property type="match status" value="1"/>
</dbReference>
<organism evidence="4 5">
    <name type="scientific">Schaalia turicensis</name>
    <dbReference type="NCBI Taxonomy" id="131111"/>
    <lineage>
        <taxon>Bacteria</taxon>
        <taxon>Bacillati</taxon>
        <taxon>Actinomycetota</taxon>
        <taxon>Actinomycetes</taxon>
        <taxon>Actinomycetales</taxon>
        <taxon>Actinomycetaceae</taxon>
        <taxon>Schaalia</taxon>
    </lineage>
</organism>
<evidence type="ECO:0000256" key="1">
    <source>
        <dbReference type="ARBA" id="ARBA00022729"/>
    </source>
</evidence>
<feature type="domain" description="G5" evidence="3">
    <location>
        <begin position="242"/>
        <end position="322"/>
    </location>
</feature>
<dbReference type="Gene3D" id="1.10.530.10">
    <property type="match status" value="1"/>
</dbReference>
<dbReference type="OrthoDB" id="9766277at2"/>
<protein>
    <submittedName>
        <fullName evidence="4">Lytic transglycosylase</fullName>
    </submittedName>
</protein>
<dbReference type="InterPro" id="IPR008258">
    <property type="entry name" value="Transglycosylase_SLT_dom_1"/>
</dbReference>
<proteinExistence type="predicted"/>
<evidence type="ECO:0000313" key="4">
    <source>
        <dbReference type="EMBL" id="PKY66482.1"/>
    </source>
</evidence>
<dbReference type="Pfam" id="PF07501">
    <property type="entry name" value="G5"/>
    <property type="match status" value="1"/>
</dbReference>
<gene>
    <name evidence="4" type="ORF">CYJ25_04455</name>
</gene>
<evidence type="ECO:0000313" key="5">
    <source>
        <dbReference type="Proteomes" id="UP000234545"/>
    </source>
</evidence>